<feature type="domain" description="AAA+ ATPase" evidence="5">
    <location>
        <begin position="116"/>
        <end position="248"/>
    </location>
</feature>
<keyword evidence="2" id="KW-0547">Nucleotide-binding</keyword>
<dbReference type="Pfam" id="PF00004">
    <property type="entry name" value="AAA"/>
    <property type="match status" value="1"/>
</dbReference>
<keyword evidence="6" id="KW-0378">Hydrolase</keyword>
<evidence type="ECO:0000256" key="1">
    <source>
        <dbReference type="ARBA" id="ARBA00006914"/>
    </source>
</evidence>
<dbReference type="GO" id="GO:0008237">
    <property type="term" value="F:metallopeptidase activity"/>
    <property type="evidence" value="ECO:0007669"/>
    <property type="project" value="UniProtKB-KW"/>
</dbReference>
<keyword evidence="4" id="KW-0175">Coiled coil</keyword>
<evidence type="ECO:0000259" key="5">
    <source>
        <dbReference type="SMART" id="SM00382"/>
    </source>
</evidence>
<dbReference type="EMBL" id="CP131062">
    <property type="protein sequence ID" value="WNY29322.1"/>
    <property type="molecule type" value="Genomic_DNA"/>
</dbReference>
<dbReference type="SUPFAM" id="SSF52540">
    <property type="entry name" value="P-loop containing nucleoside triphosphate hydrolases"/>
    <property type="match status" value="1"/>
</dbReference>
<dbReference type="GeneID" id="85198014"/>
<evidence type="ECO:0000313" key="6">
    <source>
        <dbReference type="EMBL" id="WNY29322.1"/>
    </source>
</evidence>
<dbReference type="Proteomes" id="UP001302662">
    <property type="component" value="Chromosome"/>
</dbReference>
<evidence type="ECO:0000256" key="2">
    <source>
        <dbReference type="ARBA" id="ARBA00022741"/>
    </source>
</evidence>
<accession>A0AA96V9N3</accession>
<dbReference type="InterPro" id="IPR027417">
    <property type="entry name" value="P-loop_NTPase"/>
</dbReference>
<dbReference type="GO" id="GO:0005524">
    <property type="term" value="F:ATP binding"/>
    <property type="evidence" value="ECO:0007669"/>
    <property type="project" value="UniProtKB-KW"/>
</dbReference>
<comment type="similarity">
    <text evidence="1">Belongs to the AAA ATPase family.</text>
</comment>
<dbReference type="AlphaFoldDB" id="A0AA96V9N3"/>
<proteinExistence type="inferred from homology"/>
<evidence type="ECO:0000256" key="4">
    <source>
        <dbReference type="SAM" id="Coils"/>
    </source>
</evidence>
<reference evidence="6 7" key="1">
    <citation type="submission" date="2023-07" db="EMBL/GenBank/DDBJ databases">
        <title>Closed genome sequence of Methanimicrococcus sp. Es2.</title>
        <authorList>
            <person name="Protasov E."/>
            <person name="Platt K."/>
            <person name="Reeh H."/>
            <person name="Poehlein A."/>
            <person name="Daniel R."/>
            <person name="Brune A."/>
        </authorList>
    </citation>
    <scope>NUCLEOTIDE SEQUENCE [LARGE SCALE GENOMIC DNA]</scope>
    <source>
        <strain evidence="6 7">Es2</strain>
    </source>
</reference>
<name>A0AA96V9N3_9EURY</name>
<organism evidence="6 7">
    <name type="scientific">Methanimicrococcus stummii</name>
    <dbReference type="NCBI Taxonomy" id="3028294"/>
    <lineage>
        <taxon>Archaea</taxon>
        <taxon>Methanobacteriati</taxon>
        <taxon>Methanobacteriota</taxon>
        <taxon>Stenosarchaea group</taxon>
        <taxon>Methanomicrobia</taxon>
        <taxon>Methanosarcinales</taxon>
        <taxon>Methanosarcinaceae</taxon>
        <taxon>Methanimicrococcus</taxon>
    </lineage>
</organism>
<evidence type="ECO:0000256" key="3">
    <source>
        <dbReference type="ARBA" id="ARBA00022840"/>
    </source>
</evidence>
<dbReference type="EC" id="3.4.24.-" evidence="6"/>
<dbReference type="InterPro" id="IPR050221">
    <property type="entry name" value="26S_Proteasome_ATPase"/>
</dbReference>
<evidence type="ECO:0000313" key="7">
    <source>
        <dbReference type="Proteomes" id="UP001302662"/>
    </source>
</evidence>
<dbReference type="RefSeq" id="WP_316559305.1">
    <property type="nucleotide sequence ID" value="NZ_CP131062.1"/>
</dbReference>
<dbReference type="GO" id="GO:0016887">
    <property type="term" value="F:ATP hydrolysis activity"/>
    <property type="evidence" value="ECO:0007669"/>
    <property type="project" value="InterPro"/>
</dbReference>
<dbReference type="KEGG" id="mees:MmiEs2_15490"/>
<keyword evidence="7" id="KW-1185">Reference proteome</keyword>
<dbReference type="InterPro" id="IPR003593">
    <property type="entry name" value="AAA+_ATPase"/>
</dbReference>
<dbReference type="InterPro" id="IPR003959">
    <property type="entry name" value="ATPase_AAA_core"/>
</dbReference>
<dbReference type="Gene3D" id="3.40.50.300">
    <property type="entry name" value="P-loop containing nucleotide triphosphate hydrolases"/>
    <property type="match status" value="1"/>
</dbReference>
<keyword evidence="6" id="KW-0645">Protease</keyword>
<feature type="coiled-coil region" evidence="4">
    <location>
        <begin position="190"/>
        <end position="217"/>
    </location>
</feature>
<keyword evidence="6" id="KW-0482">Metalloprotease</keyword>
<keyword evidence="3" id="KW-0067">ATP-binding</keyword>
<dbReference type="PANTHER" id="PTHR23073">
    <property type="entry name" value="26S PROTEASOME REGULATORY SUBUNIT"/>
    <property type="match status" value="1"/>
</dbReference>
<gene>
    <name evidence="6" type="primary">ftsH_7</name>
    <name evidence="6" type="ORF">MmiEs2_15490</name>
</gene>
<sequence length="365" mass="41631">MYTEMKKIIEAGLNGDREKVSRYTTLLIKNLEKDGDTQFANQIRSILESKKGGLVSLDNISAKPVDAESRVGIVDVSYPSKSEKQIVLNKYTKNEINCFIESYKKRDELLKKGIESPNTLLLYGSPGCGKNTIAEYISSITNLPLVTSRLDGLVSSLLGNTSKNIRKIFEYTTGKECILFLDEFDAIAKIRDDKNEMGELKRVVNSLLQNIDNFDNNNILIAATNHYHLLDPAIRRRFSTVISVDLPGVEEINQMIHLSLENPEISMSDKQINSLSEAFQGFSHSAIKTTLDNSIRHMILQEKHELKSHDVLKEIYLYENHTIENENDFISYLLKNKISIVEINKNFEFPLRKIRHLSKKMKEEA</sequence>
<dbReference type="SMART" id="SM00382">
    <property type="entry name" value="AAA"/>
    <property type="match status" value="1"/>
</dbReference>
<protein>
    <submittedName>
        <fullName evidence="6">ATP-dependent zinc metalloprotease FtsH</fullName>
        <ecNumber evidence="6">3.4.24.-</ecNumber>
    </submittedName>
</protein>
<dbReference type="CDD" id="cd19481">
    <property type="entry name" value="RecA-like_protease"/>
    <property type="match status" value="1"/>
</dbReference>